<evidence type="ECO:0000256" key="3">
    <source>
        <dbReference type="ARBA" id="ARBA00022475"/>
    </source>
</evidence>
<evidence type="ECO:0000313" key="8">
    <source>
        <dbReference type="EMBL" id="KAB1182040.1"/>
    </source>
</evidence>
<comment type="caution">
    <text evidence="8">The sequence shown here is derived from an EMBL/GenBank/DDBJ whole genome shotgun (WGS) entry which is preliminary data.</text>
</comment>
<evidence type="ECO:0000256" key="7">
    <source>
        <dbReference type="SAM" id="Phobius"/>
    </source>
</evidence>
<proteinExistence type="predicted"/>
<evidence type="ECO:0000256" key="5">
    <source>
        <dbReference type="ARBA" id="ARBA00022989"/>
    </source>
</evidence>
<name>A0AAD3ZW96_PHODD</name>
<evidence type="ECO:0000313" key="9">
    <source>
        <dbReference type="Proteomes" id="UP000480943"/>
    </source>
</evidence>
<dbReference type="EMBL" id="VZUQ01000048">
    <property type="protein sequence ID" value="KAB1182040.1"/>
    <property type="molecule type" value="Genomic_DNA"/>
</dbReference>
<sequence>MIKIKLSGSRNWLPFFLYGSILLLSFMFLIFPNQAVFILSRISNKLSVILARPILIATSLVVILCFILALFPIGKTRLGNSQPDYSYISWITMVATYHSALLSINLFTHYNTYVL</sequence>
<keyword evidence="3" id="KW-1003">Cell membrane</keyword>
<feature type="transmembrane region" description="Helical" evidence="7">
    <location>
        <begin position="85"/>
        <end position="107"/>
    </location>
</feature>
<evidence type="ECO:0000256" key="6">
    <source>
        <dbReference type="ARBA" id="ARBA00023136"/>
    </source>
</evidence>
<protein>
    <submittedName>
        <fullName evidence="8">Uncharacterized protein</fullName>
    </submittedName>
</protein>
<dbReference type="Pfam" id="PF02028">
    <property type="entry name" value="BCCT"/>
    <property type="match status" value="1"/>
</dbReference>
<feature type="transmembrane region" description="Helical" evidence="7">
    <location>
        <begin position="12"/>
        <end position="31"/>
    </location>
</feature>
<gene>
    <name evidence="8" type="ORF">F6450_08035</name>
</gene>
<dbReference type="GO" id="GO:0005886">
    <property type="term" value="C:plasma membrane"/>
    <property type="evidence" value="ECO:0007669"/>
    <property type="project" value="UniProtKB-SubCell"/>
</dbReference>
<organism evidence="8 9">
    <name type="scientific">Photobacterium damselae subsp. damselae</name>
    <name type="common">Listonella damsela</name>
    <dbReference type="NCBI Taxonomy" id="85581"/>
    <lineage>
        <taxon>Bacteria</taxon>
        <taxon>Pseudomonadati</taxon>
        <taxon>Pseudomonadota</taxon>
        <taxon>Gammaproteobacteria</taxon>
        <taxon>Vibrionales</taxon>
        <taxon>Vibrionaceae</taxon>
        <taxon>Photobacterium</taxon>
    </lineage>
</organism>
<keyword evidence="5 7" id="KW-1133">Transmembrane helix</keyword>
<keyword evidence="6 7" id="KW-0472">Membrane</keyword>
<dbReference type="RefSeq" id="WP_109375017.1">
    <property type="nucleotide sequence ID" value="NZ_CP146967.1"/>
</dbReference>
<accession>A0AAD3ZW96</accession>
<comment type="subcellular location">
    <subcellularLocation>
        <location evidence="1">Cell membrane</location>
        <topology evidence="1">Multi-pass membrane protein</topology>
    </subcellularLocation>
</comment>
<keyword evidence="4 7" id="KW-0812">Transmembrane</keyword>
<dbReference type="Proteomes" id="UP000480943">
    <property type="component" value="Unassembled WGS sequence"/>
</dbReference>
<evidence type="ECO:0000256" key="1">
    <source>
        <dbReference type="ARBA" id="ARBA00004651"/>
    </source>
</evidence>
<dbReference type="GO" id="GO:0022857">
    <property type="term" value="F:transmembrane transporter activity"/>
    <property type="evidence" value="ECO:0007669"/>
    <property type="project" value="InterPro"/>
</dbReference>
<feature type="transmembrane region" description="Helical" evidence="7">
    <location>
        <begin position="51"/>
        <end position="73"/>
    </location>
</feature>
<keyword evidence="2" id="KW-0813">Transport</keyword>
<dbReference type="InterPro" id="IPR000060">
    <property type="entry name" value="BCCT_transptr"/>
</dbReference>
<evidence type="ECO:0000256" key="4">
    <source>
        <dbReference type="ARBA" id="ARBA00022692"/>
    </source>
</evidence>
<evidence type="ECO:0000256" key="2">
    <source>
        <dbReference type="ARBA" id="ARBA00022448"/>
    </source>
</evidence>
<dbReference type="AlphaFoldDB" id="A0AAD3ZW96"/>
<reference evidence="8 9" key="1">
    <citation type="submission" date="2019-09" db="EMBL/GenBank/DDBJ databases">
        <title>Photobacterium damselae subsp. damselae CDC-2227-81, a human clinical isolate.</title>
        <authorList>
            <person name="Osorio C.R."/>
        </authorList>
    </citation>
    <scope>NUCLEOTIDE SEQUENCE [LARGE SCALE GENOMIC DNA]</scope>
    <source>
        <strain evidence="8 9">CDC-2227-81</strain>
    </source>
</reference>